<dbReference type="OrthoDB" id="2604865at2"/>
<dbReference type="KEGG" id="aab:A4R43_08060"/>
<evidence type="ECO:0000313" key="1">
    <source>
        <dbReference type="EMBL" id="AXB42484.1"/>
    </source>
</evidence>
<gene>
    <name evidence="1" type="ORF">A4R43_08060</name>
</gene>
<dbReference type="InterPro" id="IPR037079">
    <property type="entry name" value="AF2212/PG0164-like_sf"/>
</dbReference>
<sequence>MKFRTKIELEGKTATGFEVPAEVVEALGAGKRPAVTVTLGPHTYRSTVAVMGGRYLVPLNAGNRTAAGVSAGDEVEVELALDTKPREVEVPADFAEALAAEPAAKAFFDGISYSDKRWHVLSVEGAKKAETRARRIEKSVGMLKEGRAR</sequence>
<dbReference type="InterPro" id="IPR015018">
    <property type="entry name" value="DUF1905"/>
</dbReference>
<dbReference type="RefSeq" id="WP_113691755.1">
    <property type="nucleotide sequence ID" value="NZ_CP015163.1"/>
</dbReference>
<dbReference type="SUPFAM" id="SSF141694">
    <property type="entry name" value="AF2212/PG0164-like"/>
    <property type="match status" value="1"/>
</dbReference>
<dbReference type="AlphaFoldDB" id="A0A344L360"/>
<dbReference type="Pfam" id="PF13376">
    <property type="entry name" value="OmdA"/>
    <property type="match status" value="1"/>
</dbReference>
<accession>A0A344L360</accession>
<protein>
    <submittedName>
        <fullName evidence="1">Uncharacterized protein</fullName>
    </submittedName>
</protein>
<reference evidence="1 2" key="1">
    <citation type="submission" date="2016-04" db="EMBL/GenBank/DDBJ databases">
        <title>Complete genome sequence and analysis of deep-sea sediment isolate, Amycolatopsis sp. WP1.</title>
        <authorList>
            <person name="Wang H."/>
            <person name="Chen S."/>
            <person name="Wu Q."/>
        </authorList>
    </citation>
    <scope>NUCLEOTIDE SEQUENCE [LARGE SCALE GENOMIC DNA]</scope>
    <source>
        <strain evidence="1 2">WP1</strain>
    </source>
</reference>
<name>A0A344L360_9PSEU</name>
<dbReference type="Gene3D" id="2.40.30.100">
    <property type="entry name" value="AF2212/PG0164-like"/>
    <property type="match status" value="1"/>
</dbReference>
<dbReference type="Pfam" id="PF08922">
    <property type="entry name" value="DUF1905"/>
    <property type="match status" value="1"/>
</dbReference>
<evidence type="ECO:0000313" key="2">
    <source>
        <dbReference type="Proteomes" id="UP000250434"/>
    </source>
</evidence>
<keyword evidence="2" id="KW-1185">Reference proteome</keyword>
<organism evidence="1 2">
    <name type="scientific">Amycolatopsis albispora</name>
    <dbReference type="NCBI Taxonomy" id="1804986"/>
    <lineage>
        <taxon>Bacteria</taxon>
        <taxon>Bacillati</taxon>
        <taxon>Actinomycetota</taxon>
        <taxon>Actinomycetes</taxon>
        <taxon>Pseudonocardiales</taxon>
        <taxon>Pseudonocardiaceae</taxon>
        <taxon>Amycolatopsis</taxon>
    </lineage>
</organism>
<proteinExistence type="predicted"/>
<dbReference type="Proteomes" id="UP000250434">
    <property type="component" value="Chromosome"/>
</dbReference>
<dbReference type="EMBL" id="CP015163">
    <property type="protein sequence ID" value="AXB42484.1"/>
    <property type="molecule type" value="Genomic_DNA"/>
</dbReference>